<dbReference type="AlphaFoldDB" id="L5LXV4"/>
<accession>L5LXV4</accession>
<name>L5LXV4_MYODS</name>
<dbReference type="GO" id="GO:0005524">
    <property type="term" value="F:ATP binding"/>
    <property type="evidence" value="ECO:0007669"/>
    <property type="project" value="UniProtKB-KW"/>
</dbReference>
<organism evidence="1 2">
    <name type="scientific">Myotis davidii</name>
    <name type="common">David's myotis</name>
    <dbReference type="NCBI Taxonomy" id="225400"/>
    <lineage>
        <taxon>Eukaryota</taxon>
        <taxon>Metazoa</taxon>
        <taxon>Chordata</taxon>
        <taxon>Craniata</taxon>
        <taxon>Vertebrata</taxon>
        <taxon>Euteleostomi</taxon>
        <taxon>Mammalia</taxon>
        <taxon>Eutheria</taxon>
        <taxon>Laurasiatheria</taxon>
        <taxon>Chiroptera</taxon>
        <taxon>Yangochiroptera</taxon>
        <taxon>Vespertilionidae</taxon>
        <taxon>Myotis</taxon>
    </lineage>
</organism>
<proteinExistence type="predicted"/>
<gene>
    <name evidence="1" type="ORF">MDA_GLEAN10003244</name>
</gene>
<sequence>MAVVVVRFCSLGGYSGSELLLVTVVAKRHQAAGSAPAVESAAEPLPSLWRFHLPTPSLQISEGRRPGLPSIIRFAVELLWPLSLFLVLIWLRNINPLYSKHECHFPNKAMPSAGVLPWLQGIFCNVNNPCFKSPTPGESPGIVSNYNNSILARVYRDFQELLMDAPESQHLGQVWTELRTLSQLMDTLRTHPERTAGEVGFSVLSHHLPLTSLTHQRD</sequence>
<dbReference type="EMBL" id="KB107220">
    <property type="protein sequence ID" value="ELK30303.1"/>
    <property type="molecule type" value="Genomic_DNA"/>
</dbReference>
<evidence type="ECO:0000313" key="2">
    <source>
        <dbReference type="Proteomes" id="UP000010556"/>
    </source>
</evidence>
<reference evidence="2" key="1">
    <citation type="journal article" date="2013" name="Science">
        <title>Comparative analysis of bat genomes provides insight into the evolution of flight and immunity.</title>
        <authorList>
            <person name="Zhang G."/>
            <person name="Cowled C."/>
            <person name="Shi Z."/>
            <person name="Huang Z."/>
            <person name="Bishop-Lilly K.A."/>
            <person name="Fang X."/>
            <person name="Wynne J.W."/>
            <person name="Xiong Z."/>
            <person name="Baker M.L."/>
            <person name="Zhao W."/>
            <person name="Tachedjian M."/>
            <person name="Zhu Y."/>
            <person name="Zhou P."/>
            <person name="Jiang X."/>
            <person name="Ng J."/>
            <person name="Yang L."/>
            <person name="Wu L."/>
            <person name="Xiao J."/>
            <person name="Feng Y."/>
            <person name="Chen Y."/>
            <person name="Sun X."/>
            <person name="Zhang Y."/>
            <person name="Marsh G.A."/>
            <person name="Crameri G."/>
            <person name="Broder C.C."/>
            <person name="Frey K.G."/>
            <person name="Wang L.F."/>
            <person name="Wang J."/>
        </authorList>
    </citation>
    <scope>NUCLEOTIDE SEQUENCE [LARGE SCALE GENOMIC DNA]</scope>
</reference>
<evidence type="ECO:0000313" key="1">
    <source>
        <dbReference type="EMBL" id="ELK30303.1"/>
    </source>
</evidence>
<keyword evidence="1" id="KW-0547">Nucleotide-binding</keyword>
<keyword evidence="1" id="KW-0067">ATP-binding</keyword>
<protein>
    <submittedName>
        <fullName evidence="1">Retinal-specific ATP-binding cassette transporter</fullName>
    </submittedName>
</protein>
<dbReference type="Proteomes" id="UP000010556">
    <property type="component" value="Unassembled WGS sequence"/>
</dbReference>
<keyword evidence="2" id="KW-1185">Reference proteome</keyword>